<organism evidence="1 2">
    <name type="scientific">Gracilibacillus halotolerans</name>
    <dbReference type="NCBI Taxonomy" id="74386"/>
    <lineage>
        <taxon>Bacteria</taxon>
        <taxon>Bacillati</taxon>
        <taxon>Bacillota</taxon>
        <taxon>Bacilli</taxon>
        <taxon>Bacillales</taxon>
        <taxon>Bacillaceae</taxon>
        <taxon>Gracilibacillus</taxon>
    </lineage>
</organism>
<keyword evidence="2" id="KW-1185">Reference proteome</keyword>
<sequence>MRFLLTCLLLVAIFSLGVYMGGNTSSENSSEPPVPEVEFVDTTSIKEEVEESTVEIVPLEAEDYEPSVLYTFAENGGNAIGKVANSILTVCSEFIDILF</sequence>
<dbReference type="Proteomes" id="UP000572212">
    <property type="component" value="Unassembled WGS sequence"/>
</dbReference>
<comment type="caution">
    <text evidence="1">The sequence shown here is derived from an EMBL/GenBank/DDBJ whole genome shotgun (WGS) entry which is preliminary data.</text>
</comment>
<protein>
    <submittedName>
        <fullName evidence="1">Uncharacterized protein</fullName>
    </submittedName>
</protein>
<dbReference type="AlphaFoldDB" id="A0A841RGS5"/>
<evidence type="ECO:0000313" key="2">
    <source>
        <dbReference type="Proteomes" id="UP000572212"/>
    </source>
</evidence>
<dbReference type="EMBL" id="JACHON010000001">
    <property type="protein sequence ID" value="MBB6511841.1"/>
    <property type="molecule type" value="Genomic_DNA"/>
</dbReference>
<accession>A0A841RGS5</accession>
<dbReference type="RefSeq" id="WP_184244425.1">
    <property type="nucleotide sequence ID" value="NZ_BAAACU010000022.1"/>
</dbReference>
<gene>
    <name evidence="1" type="ORF">GGQ92_000608</name>
</gene>
<proteinExistence type="predicted"/>
<name>A0A841RGS5_9BACI</name>
<evidence type="ECO:0000313" key="1">
    <source>
        <dbReference type="EMBL" id="MBB6511841.1"/>
    </source>
</evidence>
<reference evidence="1 2" key="1">
    <citation type="submission" date="2020-08" db="EMBL/GenBank/DDBJ databases">
        <title>Genomic Encyclopedia of Type Strains, Phase IV (KMG-IV): sequencing the most valuable type-strain genomes for metagenomic binning, comparative biology and taxonomic classification.</title>
        <authorList>
            <person name="Goeker M."/>
        </authorList>
    </citation>
    <scope>NUCLEOTIDE SEQUENCE [LARGE SCALE GENOMIC DNA]</scope>
    <source>
        <strain evidence="1 2">DSM 11805</strain>
    </source>
</reference>